<evidence type="ECO:0000256" key="7">
    <source>
        <dbReference type="ARBA" id="ARBA00083669"/>
    </source>
</evidence>
<dbReference type="EMBL" id="LLXH01000555">
    <property type="protein sequence ID" value="PKC65295.1"/>
    <property type="molecule type" value="Genomic_DNA"/>
</dbReference>
<comment type="similarity">
    <text evidence="1">Belongs to the pseudouridine synthase Pus10 family.</text>
</comment>
<dbReference type="PANTHER" id="PTHR21568">
    <property type="entry name" value="TRNA PSEUDOURIDINE SYNTHASE PUS10"/>
    <property type="match status" value="1"/>
</dbReference>
<dbReference type="FunFam" id="3.30.70.3190:FF:000001">
    <property type="entry name" value="tRNA pseudouridine synthase Pus10"/>
    <property type="match status" value="1"/>
</dbReference>
<reference evidence="11 12" key="2">
    <citation type="submission" date="2017-10" db="EMBL/GenBank/DDBJ databases">
        <title>Genome analyses suggest a sexual origin of heterokaryosis in a supposedly ancient asexual fungus.</title>
        <authorList>
            <person name="Corradi N."/>
            <person name="Sedzielewska K."/>
            <person name="Noel J."/>
            <person name="Charron P."/>
            <person name="Farinelli L."/>
            <person name="Marton T."/>
            <person name="Kruger M."/>
            <person name="Pelin A."/>
            <person name="Brachmann A."/>
            <person name="Corradi N."/>
        </authorList>
    </citation>
    <scope>NUCLEOTIDE SEQUENCE [LARGE SCALE GENOMIC DNA]</scope>
    <source>
        <strain evidence="11 12">A1</strain>
    </source>
</reference>
<evidence type="ECO:0000256" key="5">
    <source>
        <dbReference type="ARBA" id="ARBA00075270"/>
    </source>
</evidence>
<dbReference type="GO" id="GO:0003723">
    <property type="term" value="F:RNA binding"/>
    <property type="evidence" value="ECO:0007669"/>
    <property type="project" value="InterPro"/>
</dbReference>
<feature type="domain" description="Pus10-like C-terminal" evidence="9">
    <location>
        <begin position="318"/>
        <end position="552"/>
    </location>
</feature>
<dbReference type="OrthoDB" id="271937at2759"/>
<dbReference type="AlphaFoldDB" id="A0A2N0RPR5"/>
<dbReference type="Pfam" id="PF21237">
    <property type="entry name" value="Pus10_N_euk"/>
    <property type="match status" value="1"/>
</dbReference>
<evidence type="ECO:0000259" key="9">
    <source>
        <dbReference type="Pfam" id="PF21238"/>
    </source>
</evidence>
<dbReference type="FunFam" id="3.30.70.2510:FF:000001">
    <property type="entry name" value="tRNA pseudouridine synthase Pus10"/>
    <property type="match status" value="1"/>
</dbReference>
<dbReference type="EC" id="5.4.99.25" evidence="2"/>
<dbReference type="GO" id="GO:0031119">
    <property type="term" value="P:tRNA pseudouridine synthesis"/>
    <property type="evidence" value="ECO:0007669"/>
    <property type="project" value="TreeGrafter"/>
</dbReference>
<dbReference type="Gene3D" id="1.10.10.2050">
    <property type="match status" value="1"/>
</dbReference>
<dbReference type="Gene3D" id="3.30.70.3190">
    <property type="match status" value="1"/>
</dbReference>
<dbReference type="InterPro" id="IPR048741">
    <property type="entry name" value="Pus10-like_C"/>
</dbReference>
<organism evidence="11 12">
    <name type="scientific">Rhizophagus irregularis</name>
    <dbReference type="NCBI Taxonomy" id="588596"/>
    <lineage>
        <taxon>Eukaryota</taxon>
        <taxon>Fungi</taxon>
        <taxon>Fungi incertae sedis</taxon>
        <taxon>Mucoromycota</taxon>
        <taxon>Glomeromycotina</taxon>
        <taxon>Glomeromycetes</taxon>
        <taxon>Glomerales</taxon>
        <taxon>Glomeraceae</taxon>
        <taxon>Rhizophagus</taxon>
    </lineage>
</organism>
<dbReference type="EMBL" id="CAGKOT010000003">
    <property type="protein sequence ID" value="CAB5324718.1"/>
    <property type="molecule type" value="Genomic_DNA"/>
</dbReference>
<evidence type="ECO:0000256" key="2">
    <source>
        <dbReference type="ARBA" id="ARBA00012787"/>
    </source>
</evidence>
<dbReference type="SUPFAM" id="SSF55120">
    <property type="entry name" value="Pseudouridine synthase"/>
    <property type="match status" value="1"/>
</dbReference>
<evidence type="ECO:0000256" key="6">
    <source>
        <dbReference type="ARBA" id="ARBA00079393"/>
    </source>
</evidence>
<sequence length="560" mass="65552">MLKKRFWENDHELIPPVRISKETDRWKRIRRDNDNDDETNEDIETLYSNVMQHVMKNYVNLTYQTIVDTMLDIKCCARCIFRFLGIRDYKCYAKSEEVLLKILNRIRSTLQEDSQHPSTNILLSKTQDKPICTTCFDLIYQADTLECLWPIIESFNSHNFQVKTFNLSITLPSGIIINNHSVKVYIRQKFRERNLTVDLSNVIDLKEPFKYLLGWSIEKELDLNHSFQSPFIISIEYYHGITQQNHLILTRIPSAEFKLKKVRMKGKAVWTGDSRNNIIAALEKVPDSDFISIGNCPPLEEKERWKNYFPILEHSAVYVGGRYIKLSREISQSPWIINGERLAKTSVSECSGEILREKFRCDDYNFVAAGREDVNVRMLGNGRPFYFEIINPRKPFLSQQELDDAQKEINETQKDLIQINHLTMVTERDLVIIKEGEETKRKTYSALIWISKIVTPEIIDKINQYQDKELTIQQQTPIRVLQRRAQMIRPKIIYSMKAEALENHFLTMQLQTEAGTYIKEFIHGDLGRTKPSLGDLLDCYADILALDVLEVDLKWPPNNN</sequence>
<dbReference type="VEuPathDB" id="FungiDB:RhiirA1_442376"/>
<reference evidence="10" key="3">
    <citation type="submission" date="2020-05" db="EMBL/GenBank/DDBJ databases">
        <authorList>
            <person name="Rincon C."/>
            <person name="Sanders R I."/>
            <person name="Robbins C."/>
            <person name="Chaturvedi A."/>
        </authorList>
    </citation>
    <scope>NUCLEOTIDE SEQUENCE</scope>
    <source>
        <strain evidence="10">CHB12</strain>
    </source>
</reference>
<dbReference type="Proteomes" id="UP000684084">
    <property type="component" value="Unassembled WGS sequence"/>
</dbReference>
<dbReference type="Pfam" id="PF21238">
    <property type="entry name" value="Pus10_C"/>
    <property type="match status" value="1"/>
</dbReference>
<dbReference type="Proteomes" id="UP000232688">
    <property type="component" value="Unassembled WGS sequence"/>
</dbReference>
<evidence type="ECO:0000256" key="3">
    <source>
        <dbReference type="ARBA" id="ARBA00022694"/>
    </source>
</evidence>
<evidence type="ECO:0000313" key="12">
    <source>
        <dbReference type="Proteomes" id="UP000232688"/>
    </source>
</evidence>
<feature type="domain" description="Pus10 N-terminal eukaryotes" evidence="8">
    <location>
        <begin position="132"/>
        <end position="301"/>
    </location>
</feature>
<dbReference type="NCBIfam" id="TIGR01213">
    <property type="entry name" value="pseudo_Pus10arc"/>
    <property type="match status" value="1"/>
</dbReference>
<keyword evidence="3" id="KW-0819">tRNA processing</keyword>
<keyword evidence="4" id="KW-0413">Isomerase</keyword>
<evidence type="ECO:0000313" key="10">
    <source>
        <dbReference type="EMBL" id="CAB5324718.1"/>
    </source>
</evidence>
<evidence type="ECO:0000256" key="1">
    <source>
        <dbReference type="ARBA" id="ARBA00009652"/>
    </source>
</evidence>
<evidence type="ECO:0000256" key="4">
    <source>
        <dbReference type="ARBA" id="ARBA00023235"/>
    </source>
</evidence>
<accession>A0A2N0RPR5</accession>
<dbReference type="VEuPathDB" id="FungiDB:RhiirFUN_005428"/>
<dbReference type="InterPro" id="IPR039894">
    <property type="entry name" value="Pus10-like"/>
</dbReference>
<dbReference type="InterPro" id="IPR020103">
    <property type="entry name" value="PsdUridine_synth_cat_dom_sf"/>
</dbReference>
<gene>
    <name evidence="10" type="ORF">CHRIB12_LOCUS2490</name>
    <name evidence="11" type="ORF">RhiirA1_442376</name>
</gene>
<comment type="caution">
    <text evidence="11">The sequence shown here is derived from an EMBL/GenBank/DDBJ whole genome shotgun (WGS) entry which is preliminary data.</text>
</comment>
<protein>
    <recommendedName>
        <fullName evidence="2">tRNA pseudouridine(55) synthase</fullName>
        <ecNumber evidence="2">5.4.99.25</ecNumber>
    </recommendedName>
    <alternativeName>
        <fullName evidence="7">tRNA pseudouridine 55 synthase</fullName>
    </alternativeName>
    <alternativeName>
        <fullName evidence="5">tRNA pseudouridylate synthase</fullName>
    </alternativeName>
    <alternativeName>
        <fullName evidence="6">tRNA-uridine isomerase</fullName>
    </alternativeName>
</protein>
<dbReference type="InterPro" id="IPR048742">
    <property type="entry name" value="Pus10_N_euk"/>
</dbReference>
<dbReference type="VEuPathDB" id="FungiDB:FUN_005732"/>
<evidence type="ECO:0000313" key="11">
    <source>
        <dbReference type="EMBL" id="PKC65295.1"/>
    </source>
</evidence>
<dbReference type="PANTHER" id="PTHR21568:SF0">
    <property type="entry name" value="TRNA PSEUDOURIDINE SYNTHASE PUS10"/>
    <property type="match status" value="1"/>
</dbReference>
<dbReference type="Gene3D" id="3.30.70.2510">
    <property type="match status" value="1"/>
</dbReference>
<proteinExistence type="inferred from homology"/>
<reference evidence="11 12" key="1">
    <citation type="submission" date="2017-10" db="EMBL/GenBank/DDBJ databases">
        <title>Extensive intraspecific genome diversity in a model arbuscular mycorrhizal fungus.</title>
        <authorList>
            <person name="Chen E.C.H."/>
            <person name="Morin E."/>
            <person name="Baudet D."/>
            <person name="Noel J."/>
            <person name="Ndikumana S."/>
            <person name="Charron P."/>
            <person name="St-Onge C."/>
            <person name="Giorgi J."/>
            <person name="Grigoriev I.V."/>
            <person name="Roux C."/>
            <person name="Martin F.M."/>
            <person name="Corradi N."/>
        </authorList>
    </citation>
    <scope>NUCLEOTIDE SEQUENCE [LARGE SCALE GENOMIC DNA]</scope>
    <source>
        <strain evidence="11 12">A1</strain>
    </source>
</reference>
<dbReference type="GO" id="GO:0160148">
    <property type="term" value="F:tRNA pseudouridine(55) synthase activity"/>
    <property type="evidence" value="ECO:0007669"/>
    <property type="project" value="UniProtKB-EC"/>
</dbReference>
<name>A0A2N0RPR5_9GLOM</name>
<evidence type="ECO:0000259" key="8">
    <source>
        <dbReference type="Pfam" id="PF21237"/>
    </source>
</evidence>